<feature type="transmembrane region" description="Helical" evidence="2">
    <location>
        <begin position="36"/>
        <end position="57"/>
    </location>
</feature>
<reference evidence="4" key="1">
    <citation type="submission" date="2021-07" db="EMBL/GenBank/DDBJ databases">
        <title>Complete genome sequence of Crassaminicella sp. 143-21, isolated from a deep-sea hydrothermal vent.</title>
        <authorList>
            <person name="Li X."/>
        </authorList>
    </citation>
    <scope>NUCLEOTIDE SEQUENCE</scope>
    <source>
        <strain evidence="4">143-21</strain>
    </source>
</reference>
<dbReference type="Pfam" id="PF00892">
    <property type="entry name" value="EamA"/>
    <property type="match status" value="2"/>
</dbReference>
<evidence type="ECO:0000313" key="4">
    <source>
        <dbReference type="EMBL" id="QXM07205.1"/>
    </source>
</evidence>
<feature type="transmembrane region" description="Helical" evidence="2">
    <location>
        <begin position="269"/>
        <end position="287"/>
    </location>
</feature>
<name>A0ABX8RH15_9CLOT</name>
<feature type="transmembrane region" description="Helical" evidence="2">
    <location>
        <begin position="181"/>
        <end position="201"/>
    </location>
</feature>
<gene>
    <name evidence="4" type="ORF">KVH43_05810</name>
</gene>
<evidence type="ECO:0000256" key="1">
    <source>
        <dbReference type="ARBA" id="ARBA00007362"/>
    </source>
</evidence>
<accession>A0ABX8RH15</accession>
<keyword evidence="5" id="KW-1185">Reference proteome</keyword>
<feature type="domain" description="EamA" evidence="3">
    <location>
        <begin position="7"/>
        <end position="141"/>
    </location>
</feature>
<comment type="similarity">
    <text evidence="1">Belongs to the EamA transporter family.</text>
</comment>
<keyword evidence="2" id="KW-1133">Transmembrane helix</keyword>
<dbReference type="EMBL" id="CP078093">
    <property type="protein sequence ID" value="QXM07205.1"/>
    <property type="molecule type" value="Genomic_DNA"/>
</dbReference>
<protein>
    <submittedName>
        <fullName evidence="4">DMT family transporter</fullName>
    </submittedName>
</protein>
<dbReference type="PANTHER" id="PTHR22911">
    <property type="entry name" value="ACYL-MALONYL CONDENSING ENZYME-RELATED"/>
    <property type="match status" value="1"/>
</dbReference>
<feature type="transmembrane region" description="Helical" evidence="2">
    <location>
        <begin position="148"/>
        <end position="169"/>
    </location>
</feature>
<keyword evidence="2" id="KW-0472">Membrane</keyword>
<dbReference type="RefSeq" id="WP_218283891.1">
    <property type="nucleotide sequence ID" value="NZ_CP078093.1"/>
</dbReference>
<proteinExistence type="inferred from homology"/>
<organism evidence="4 5">
    <name type="scientific">Crassaminicella indica</name>
    <dbReference type="NCBI Taxonomy" id="2855394"/>
    <lineage>
        <taxon>Bacteria</taxon>
        <taxon>Bacillati</taxon>
        <taxon>Bacillota</taxon>
        <taxon>Clostridia</taxon>
        <taxon>Eubacteriales</taxon>
        <taxon>Clostridiaceae</taxon>
        <taxon>Crassaminicella</taxon>
    </lineage>
</organism>
<feature type="transmembrane region" description="Helical" evidence="2">
    <location>
        <begin position="69"/>
        <end position="87"/>
    </location>
</feature>
<dbReference type="InterPro" id="IPR000620">
    <property type="entry name" value="EamA_dom"/>
</dbReference>
<feature type="transmembrane region" description="Helical" evidence="2">
    <location>
        <begin position="93"/>
        <end position="112"/>
    </location>
</feature>
<feature type="transmembrane region" description="Helical" evidence="2">
    <location>
        <begin position="245"/>
        <end position="263"/>
    </location>
</feature>
<dbReference type="Proteomes" id="UP000886818">
    <property type="component" value="Chromosome"/>
</dbReference>
<evidence type="ECO:0000259" key="3">
    <source>
        <dbReference type="Pfam" id="PF00892"/>
    </source>
</evidence>
<feature type="transmembrane region" description="Helical" evidence="2">
    <location>
        <begin position="213"/>
        <end position="233"/>
    </location>
</feature>
<evidence type="ECO:0000313" key="5">
    <source>
        <dbReference type="Proteomes" id="UP000886818"/>
    </source>
</evidence>
<feature type="domain" description="EamA" evidence="3">
    <location>
        <begin position="151"/>
        <end position="285"/>
    </location>
</feature>
<sequence length="310" mass="34212">MKNNWLKGTLLVILSTFAYGSIPVITKLSFEEGLNVSSILFFRFFIAAIITWGYIFSKNMHYKTSLSHFLYLLLLGAVGFLGTSFFICSAYTYISGSLATIILFTHPAMIAGYEMVVLKEEKDIRKLLALIVSGIGMVLVVWSDNIHINLIGVIFSLLSALCYSFYALGLSEKRTKAMNSVVVAGYVAFSCAAVYFIQGMLNNNIFLPSTSKGWMYIFIQALFCTVFPTIAFCKGVQLIGSSTSVIISTFEPVVACITGFFILGEVLTLPMMLGGVLILSAIFILQIPKEIKITLLNESGQKRFNKNRGV</sequence>
<evidence type="ECO:0000256" key="2">
    <source>
        <dbReference type="SAM" id="Phobius"/>
    </source>
</evidence>
<keyword evidence="2" id="KW-0812">Transmembrane</keyword>
<feature type="transmembrane region" description="Helical" evidence="2">
    <location>
        <begin position="124"/>
        <end position="142"/>
    </location>
</feature>
<dbReference type="PANTHER" id="PTHR22911:SF137">
    <property type="entry name" value="SOLUTE CARRIER FAMILY 35 MEMBER G2-RELATED"/>
    <property type="match status" value="1"/>
</dbReference>